<dbReference type="Gene3D" id="1.20.5.300">
    <property type="match status" value="1"/>
</dbReference>
<sequence>MSDKPDFEARVTELEMKVAFQEQTIETLNGVVTELRDEIDRLIREVEALKVQLRAVAPSLVADRSDEKPPPHY</sequence>
<keyword evidence="4" id="KW-1185">Reference proteome</keyword>
<dbReference type="InterPro" id="IPR007236">
    <property type="entry name" value="SlyX"/>
</dbReference>
<dbReference type="KEGG" id="sva:SVA_1261"/>
<dbReference type="PANTHER" id="PTHR36508">
    <property type="entry name" value="PROTEIN SLYX"/>
    <property type="match status" value="1"/>
</dbReference>
<dbReference type="AlphaFoldDB" id="A0A1B4V2R9"/>
<evidence type="ECO:0000313" key="3">
    <source>
        <dbReference type="EMBL" id="BAU47836.1"/>
    </source>
</evidence>
<evidence type="ECO:0000256" key="2">
    <source>
        <dbReference type="SAM" id="Coils"/>
    </source>
</evidence>
<name>A0A1B4V2R9_9GAMM</name>
<dbReference type="PANTHER" id="PTHR36508:SF1">
    <property type="entry name" value="PROTEIN SLYX"/>
    <property type="match status" value="1"/>
</dbReference>
<protein>
    <recommendedName>
        <fullName evidence="1">Protein SlyX homolog</fullName>
    </recommendedName>
</protein>
<organism evidence="3 4">
    <name type="scientific">Sulfurifustis variabilis</name>
    <dbReference type="NCBI Taxonomy" id="1675686"/>
    <lineage>
        <taxon>Bacteria</taxon>
        <taxon>Pseudomonadati</taxon>
        <taxon>Pseudomonadota</taxon>
        <taxon>Gammaproteobacteria</taxon>
        <taxon>Acidiferrobacterales</taxon>
        <taxon>Acidiferrobacteraceae</taxon>
        <taxon>Sulfurifustis</taxon>
    </lineage>
</organism>
<reference evidence="3 4" key="1">
    <citation type="submission" date="2015-08" db="EMBL/GenBank/DDBJ databases">
        <title>Complete genome sequence of Sulfurifustis variabilis.</title>
        <authorList>
            <person name="Miura A."/>
            <person name="Kojima H."/>
            <person name="Fukui M."/>
        </authorList>
    </citation>
    <scope>NUCLEOTIDE SEQUENCE [LARGE SCALE GENOMIC DNA]</scope>
    <source>
        <strain evidence="4">skN76</strain>
    </source>
</reference>
<keyword evidence="2" id="KW-0175">Coiled coil</keyword>
<proteinExistence type="inferred from homology"/>
<dbReference type="Pfam" id="PF04102">
    <property type="entry name" value="SlyX"/>
    <property type="match status" value="1"/>
</dbReference>
<accession>A0A1B4V2R9</accession>
<dbReference type="Proteomes" id="UP000218899">
    <property type="component" value="Chromosome"/>
</dbReference>
<dbReference type="RefSeq" id="WP_096460305.1">
    <property type="nucleotide sequence ID" value="NZ_AP014936.1"/>
</dbReference>
<evidence type="ECO:0000256" key="1">
    <source>
        <dbReference type="HAMAP-Rule" id="MF_00715"/>
    </source>
</evidence>
<dbReference type="HAMAP" id="MF_00715">
    <property type="entry name" value="SlyX"/>
    <property type="match status" value="1"/>
</dbReference>
<dbReference type="OrthoDB" id="5771733at2"/>
<comment type="similarity">
    <text evidence="1">Belongs to the SlyX family.</text>
</comment>
<evidence type="ECO:0000313" key="4">
    <source>
        <dbReference type="Proteomes" id="UP000218899"/>
    </source>
</evidence>
<dbReference type="EMBL" id="AP014936">
    <property type="protein sequence ID" value="BAU47836.1"/>
    <property type="molecule type" value="Genomic_DNA"/>
</dbReference>
<gene>
    <name evidence="1" type="primary">slyX</name>
    <name evidence="3" type="ORF">SVA_1261</name>
</gene>
<feature type="coiled-coil region" evidence="2">
    <location>
        <begin position="25"/>
        <end position="52"/>
    </location>
</feature>